<dbReference type="OrthoDB" id="207378at2759"/>
<feature type="transmembrane region" description="Helical" evidence="2">
    <location>
        <begin position="546"/>
        <end position="571"/>
    </location>
</feature>
<proteinExistence type="predicted"/>
<keyword evidence="2" id="KW-1133">Transmembrane helix</keyword>
<accession>A0A9Q0YFA9</accession>
<feature type="transmembrane region" description="Helical" evidence="2">
    <location>
        <begin position="635"/>
        <end position="652"/>
    </location>
</feature>
<feature type="region of interest" description="Disordered" evidence="1">
    <location>
        <begin position="309"/>
        <end position="328"/>
    </location>
</feature>
<feature type="transmembrane region" description="Helical" evidence="2">
    <location>
        <begin position="517"/>
        <end position="539"/>
    </location>
</feature>
<organism evidence="5 6">
    <name type="scientific">Holothuria leucospilota</name>
    <name type="common">Black long sea cucumber</name>
    <name type="synonym">Mertensiothuria leucospilota</name>
    <dbReference type="NCBI Taxonomy" id="206669"/>
    <lineage>
        <taxon>Eukaryota</taxon>
        <taxon>Metazoa</taxon>
        <taxon>Echinodermata</taxon>
        <taxon>Eleutherozoa</taxon>
        <taxon>Echinozoa</taxon>
        <taxon>Holothuroidea</taxon>
        <taxon>Aspidochirotacea</taxon>
        <taxon>Aspidochirotida</taxon>
        <taxon>Holothuriidae</taxon>
        <taxon>Holothuria</taxon>
    </lineage>
</organism>
<feature type="transmembrane region" description="Helical" evidence="2">
    <location>
        <begin position="409"/>
        <end position="431"/>
    </location>
</feature>
<dbReference type="Pfam" id="PF01757">
    <property type="entry name" value="Acyl_transf_3"/>
    <property type="match status" value="1"/>
</dbReference>
<feature type="transmembrane region" description="Helical" evidence="2">
    <location>
        <begin position="700"/>
        <end position="724"/>
    </location>
</feature>
<dbReference type="GO" id="GO:0016747">
    <property type="term" value="F:acyltransferase activity, transferring groups other than amino-acyl groups"/>
    <property type="evidence" value="ECO:0007669"/>
    <property type="project" value="InterPro"/>
</dbReference>
<protein>
    <submittedName>
        <fullName evidence="5">Nose resistant to fluoxetine protein 6</fullName>
    </submittedName>
</protein>
<evidence type="ECO:0000256" key="2">
    <source>
        <dbReference type="SAM" id="Phobius"/>
    </source>
</evidence>
<dbReference type="Proteomes" id="UP001152320">
    <property type="component" value="Chromosome 21"/>
</dbReference>
<name>A0A9Q0YFA9_HOLLE</name>
<dbReference type="AlphaFoldDB" id="A0A9Q0YFA9"/>
<feature type="transmembrane region" description="Helical" evidence="2">
    <location>
        <begin position="369"/>
        <end position="389"/>
    </location>
</feature>
<feature type="chain" id="PRO_5040489960" evidence="3">
    <location>
        <begin position="20"/>
        <end position="798"/>
    </location>
</feature>
<dbReference type="PANTHER" id="PTHR11161">
    <property type="entry name" value="O-ACYLTRANSFERASE"/>
    <property type="match status" value="1"/>
</dbReference>
<feature type="domain" description="Acyltransferase 3" evidence="4">
    <location>
        <begin position="363"/>
        <end position="781"/>
    </location>
</feature>
<feature type="transmembrane region" description="Helical" evidence="2">
    <location>
        <begin position="228"/>
        <end position="248"/>
    </location>
</feature>
<gene>
    <name evidence="5" type="ORF">HOLleu_39013</name>
</gene>
<keyword evidence="2" id="KW-0472">Membrane</keyword>
<dbReference type="EMBL" id="JAIZAY010000021">
    <property type="protein sequence ID" value="KAJ8021727.1"/>
    <property type="molecule type" value="Genomic_DNA"/>
</dbReference>
<feature type="transmembrane region" description="Helical" evidence="2">
    <location>
        <begin position="605"/>
        <end position="623"/>
    </location>
</feature>
<keyword evidence="6" id="KW-1185">Reference proteome</keyword>
<keyword evidence="3" id="KW-0732">Signal</keyword>
<sequence length="798" mass="91391">MESFRILNVLFLFLGVGVAIIDANSKTHPEIINEGNAVIKIQQRARKIKEYFDSLDLKEVVHQELTETIVHGDVTELQMIQTVLQEKEKIFSQADGKVFRECLADSTQYLADLINGSTYAWQMRTSAVGRPEIGLPAFTWSFEYMGIYELCESVNEDNPDAPFETIYCTENIPVADGWYYKRDFCAPASCSNDDLVLVRSLLYSQLDLQLPAGSYYTCIRYIPWDWDAIFVTCLLGLFLLLVATGTLYDIITRPRECSENIESSVPMGKMEHKDKGHVNKALEKDEDMKISQENGKAKHHLPEQLYMTPQEERDLEKEQSKLENATKEKTKNSKLHDILTSFSAVYNCNKILSAKKNSSSLSCLNGIRVLSMFWIIWGHSNSFLVGLRLDNVKTMYETLYFTYRYNSTALGTYSVDSFFVLSGLLVTYLTLKELHARNGKINWFLYYFHRFWRLTPAYMITIAIWTSLAIHIGVGAGKEERFRYEQQVCQDYWWTNLLYINNLHPFPGLQGGGCAGWSWYLANDMQFFIISPLFIVLLFNRKTTKLGIASVVAMCVSSIIVTATLAGYYGLPIGKSDMHYNDRMESFEPWGIFTDIIYGKPWCRIQSYMVGVFTGYMLYRHMCIKKIKMRWSTNLLGWIFGVGIMYTLLYSLNGTSGEHSIPQWFASVWNGVCRTLFSMGVAWVAFACSIGHGGTYTDYYYIYSSVVEPFSAGLINSFLSWGFWTPLARLTYGTYLLHPVVIFLFLTTKKTMFHWTGPEIWYFTIANIVASYIAALGLSLLVEAPTMGVQKVFLKKKK</sequence>
<evidence type="ECO:0000313" key="5">
    <source>
        <dbReference type="EMBL" id="KAJ8021727.1"/>
    </source>
</evidence>
<evidence type="ECO:0000256" key="1">
    <source>
        <dbReference type="SAM" id="MobiDB-lite"/>
    </source>
</evidence>
<evidence type="ECO:0000259" key="4">
    <source>
        <dbReference type="Pfam" id="PF01757"/>
    </source>
</evidence>
<dbReference type="InterPro" id="IPR002656">
    <property type="entry name" value="Acyl_transf_3_dom"/>
</dbReference>
<feature type="signal peptide" evidence="3">
    <location>
        <begin position="1"/>
        <end position="19"/>
    </location>
</feature>
<feature type="transmembrane region" description="Helical" evidence="2">
    <location>
        <begin position="451"/>
        <end position="474"/>
    </location>
</feature>
<feature type="transmembrane region" description="Helical" evidence="2">
    <location>
        <begin position="664"/>
        <end position="688"/>
    </location>
</feature>
<reference evidence="5" key="1">
    <citation type="submission" date="2021-10" db="EMBL/GenBank/DDBJ databases">
        <title>Tropical sea cucumber genome reveals ecological adaptation and Cuvierian tubules defense mechanism.</title>
        <authorList>
            <person name="Chen T."/>
        </authorList>
    </citation>
    <scope>NUCLEOTIDE SEQUENCE</scope>
    <source>
        <strain evidence="5">Nanhai2018</strain>
        <tissue evidence="5">Muscle</tissue>
    </source>
</reference>
<comment type="caution">
    <text evidence="5">The sequence shown here is derived from an EMBL/GenBank/DDBJ whole genome shotgun (WGS) entry which is preliminary data.</text>
</comment>
<dbReference type="PANTHER" id="PTHR11161:SF0">
    <property type="entry name" value="O-ACYLTRANSFERASE LIKE PROTEIN"/>
    <property type="match status" value="1"/>
</dbReference>
<dbReference type="InterPro" id="IPR052728">
    <property type="entry name" value="O2_lipid_transport_reg"/>
</dbReference>
<evidence type="ECO:0000313" key="6">
    <source>
        <dbReference type="Proteomes" id="UP001152320"/>
    </source>
</evidence>
<feature type="compositionally biased region" description="Basic and acidic residues" evidence="1">
    <location>
        <begin position="310"/>
        <end position="328"/>
    </location>
</feature>
<keyword evidence="2" id="KW-0812">Transmembrane</keyword>
<feature type="transmembrane region" description="Helical" evidence="2">
    <location>
        <begin position="730"/>
        <end position="748"/>
    </location>
</feature>
<feature type="transmembrane region" description="Helical" evidence="2">
    <location>
        <begin position="760"/>
        <end position="782"/>
    </location>
</feature>
<evidence type="ECO:0000256" key="3">
    <source>
        <dbReference type="SAM" id="SignalP"/>
    </source>
</evidence>